<dbReference type="AlphaFoldDB" id="A0A6G1MQQ2"/>
<dbReference type="EMBL" id="WIPF01000201">
    <property type="protein sequence ID" value="KAF3200061.1"/>
    <property type="molecule type" value="Genomic_DNA"/>
</dbReference>
<dbReference type="EMBL" id="JAABOJ010000030">
    <property type="protein sequence ID" value="KAF3277109.1"/>
    <property type="molecule type" value="Genomic_DNA"/>
</dbReference>
<dbReference type="Proteomes" id="UP000483672">
    <property type="component" value="Unassembled WGS sequence"/>
</dbReference>
<evidence type="ECO:0000313" key="7">
    <source>
        <dbReference type="EMBL" id="KAF3200061.1"/>
    </source>
</evidence>
<dbReference type="Proteomes" id="UP000614610">
    <property type="component" value="Unassembled WGS sequence"/>
</dbReference>
<dbReference type="CDD" id="cd00167">
    <property type="entry name" value="SANT"/>
    <property type="match status" value="2"/>
</dbReference>
<dbReference type="Proteomes" id="UP000472727">
    <property type="component" value="Unassembled WGS sequence"/>
</dbReference>
<feature type="domain" description="Myb-like" evidence="2">
    <location>
        <begin position="233"/>
        <end position="275"/>
    </location>
</feature>
<dbReference type="GO" id="GO:0000978">
    <property type="term" value="F:RNA polymerase II cis-regulatory region sequence-specific DNA binding"/>
    <property type="evidence" value="ECO:0007669"/>
    <property type="project" value="TreeGrafter"/>
</dbReference>
<organism evidence="8 10">
    <name type="scientific">Orbilia oligospora</name>
    <name type="common">Nematode-trapping fungus</name>
    <name type="synonym">Arthrobotrys oligospora</name>
    <dbReference type="NCBI Taxonomy" id="2813651"/>
    <lineage>
        <taxon>Eukaryota</taxon>
        <taxon>Fungi</taxon>
        <taxon>Dikarya</taxon>
        <taxon>Ascomycota</taxon>
        <taxon>Pezizomycotina</taxon>
        <taxon>Orbiliomycetes</taxon>
        <taxon>Orbiliales</taxon>
        <taxon>Orbiliaceae</taxon>
        <taxon>Orbilia</taxon>
    </lineage>
</organism>
<feature type="domain" description="Myb-like" evidence="2">
    <location>
        <begin position="179"/>
        <end position="228"/>
    </location>
</feature>
<gene>
    <name evidence="6" type="ORF">TWF106_003998</name>
    <name evidence="7" type="ORF">TWF191_004168</name>
    <name evidence="5" type="ORF">TWF679_002114</name>
    <name evidence="4" type="ORF">TWF788_008087</name>
    <name evidence="8" type="ORF">TWF970_005972</name>
</gene>
<dbReference type="Pfam" id="PF00249">
    <property type="entry name" value="Myb_DNA-binding"/>
    <property type="match status" value="2"/>
</dbReference>
<evidence type="ECO:0000256" key="1">
    <source>
        <dbReference type="SAM" id="MobiDB-lite"/>
    </source>
</evidence>
<evidence type="ECO:0000313" key="5">
    <source>
        <dbReference type="EMBL" id="KAF3198378.1"/>
    </source>
</evidence>
<dbReference type="OMA" id="RTNTAWT"/>
<reference evidence="8 10" key="1">
    <citation type="submission" date="2020-01" db="EMBL/GenBank/DDBJ databases">
        <authorList>
            <person name="Palmer J.M."/>
        </authorList>
    </citation>
    <scope>NUCLEOTIDE SEQUENCE [LARGE SCALE GENOMIC DNA]</scope>
    <source>
        <strain evidence="6 9">TWF106</strain>
        <strain evidence="7 12">TWF191</strain>
        <strain evidence="5">TWF679</strain>
        <strain evidence="4 11">TWF788</strain>
        <strain evidence="8 10">TWF970</strain>
    </source>
</reference>
<dbReference type="GO" id="GO:0005634">
    <property type="term" value="C:nucleus"/>
    <property type="evidence" value="ECO:0007669"/>
    <property type="project" value="TreeGrafter"/>
</dbReference>
<dbReference type="SUPFAM" id="SSF46689">
    <property type="entry name" value="Homeodomain-like"/>
    <property type="match status" value="2"/>
</dbReference>
<feature type="domain" description="HTH myb-type" evidence="3">
    <location>
        <begin position="233"/>
        <end position="278"/>
    </location>
</feature>
<accession>A0A6G1MQQ2</accession>
<dbReference type="PANTHER" id="PTHR45614">
    <property type="entry name" value="MYB PROTEIN-RELATED"/>
    <property type="match status" value="1"/>
</dbReference>
<evidence type="ECO:0000313" key="6">
    <source>
        <dbReference type="EMBL" id="KAF3199123.1"/>
    </source>
</evidence>
<dbReference type="EMBL" id="WIWS01000192">
    <property type="protein sequence ID" value="KAF3199123.1"/>
    <property type="molecule type" value="Genomic_DNA"/>
</dbReference>
<evidence type="ECO:0000313" key="4">
    <source>
        <dbReference type="EMBL" id="KAF3176207.1"/>
    </source>
</evidence>
<feature type="region of interest" description="Disordered" evidence="1">
    <location>
        <begin position="1"/>
        <end position="191"/>
    </location>
</feature>
<dbReference type="PROSITE" id="PS50090">
    <property type="entry name" value="MYB_LIKE"/>
    <property type="match status" value="2"/>
</dbReference>
<evidence type="ECO:0000313" key="11">
    <source>
        <dbReference type="Proteomes" id="UP000479691"/>
    </source>
</evidence>
<feature type="compositionally biased region" description="Pro residues" evidence="1">
    <location>
        <begin position="21"/>
        <end position="31"/>
    </location>
</feature>
<dbReference type="Proteomes" id="UP000474640">
    <property type="component" value="Unassembled WGS sequence"/>
</dbReference>
<evidence type="ECO:0000259" key="3">
    <source>
        <dbReference type="PROSITE" id="PS51294"/>
    </source>
</evidence>
<evidence type="ECO:0000313" key="12">
    <source>
        <dbReference type="Proteomes" id="UP000483672"/>
    </source>
</evidence>
<protein>
    <submittedName>
        <fullName evidence="8">Uncharacterized protein</fullName>
    </submittedName>
</protein>
<dbReference type="InterPro" id="IPR017930">
    <property type="entry name" value="Myb_dom"/>
</dbReference>
<evidence type="ECO:0000313" key="10">
    <source>
        <dbReference type="Proteomes" id="UP000474640"/>
    </source>
</evidence>
<comment type="caution">
    <text evidence="8">The sequence shown here is derived from an EMBL/GenBank/DDBJ whole genome shotgun (WGS) entry which is preliminary data.</text>
</comment>
<feature type="compositionally biased region" description="Low complexity" evidence="1">
    <location>
        <begin position="96"/>
        <end position="128"/>
    </location>
</feature>
<feature type="domain" description="HTH myb-type" evidence="3">
    <location>
        <begin position="179"/>
        <end position="232"/>
    </location>
</feature>
<dbReference type="GO" id="GO:0000278">
    <property type="term" value="P:mitotic cell cycle"/>
    <property type="evidence" value="ECO:0007669"/>
    <property type="project" value="TreeGrafter"/>
</dbReference>
<proteinExistence type="predicted"/>
<feature type="compositionally biased region" description="Low complexity" evidence="1">
    <location>
        <begin position="154"/>
        <end position="173"/>
    </location>
</feature>
<dbReference type="PROSITE" id="PS51294">
    <property type="entry name" value="HTH_MYB"/>
    <property type="match status" value="2"/>
</dbReference>
<dbReference type="OrthoDB" id="2143914at2759"/>
<sequence>MSSDWNRQAWPYQTAETMPKQPRPIKAPPPEESTSFFSTDFADQKHYGGGDGYSAADSDLHHGTIDPSQMPYGSGLRHVSEHNPLSIGPPQHHQHQPLQPMPHTSHQPAHTLQQHPPTQTTPQAQNAAPPAPQAPQAPAPKTPTQPNPKKRQRSTGGSKSGASAAGGSADPGPSGSPPKRSRTNTAWTQQEEQLLKQMRDQGSTWSEIAKSFPSRTEGSVKKHWYKDMHWAEFKEEESAQLLAAIKEYDANKWKFIGQKLGKPAKACEAHWKEKLGGR</sequence>
<dbReference type="InterPro" id="IPR001005">
    <property type="entry name" value="SANT/Myb"/>
</dbReference>
<dbReference type="SMART" id="SM00717">
    <property type="entry name" value="SANT"/>
    <property type="match status" value="2"/>
</dbReference>
<evidence type="ECO:0000313" key="8">
    <source>
        <dbReference type="EMBL" id="KAF3277109.1"/>
    </source>
</evidence>
<feature type="compositionally biased region" description="Pro residues" evidence="1">
    <location>
        <begin position="129"/>
        <end position="146"/>
    </location>
</feature>
<dbReference type="PANTHER" id="PTHR45614:SF238">
    <property type="entry name" value="MYB-LIKE TRANSCRIPTION FACTOR (EUROFUNG)"/>
    <property type="match status" value="1"/>
</dbReference>
<dbReference type="GO" id="GO:0045944">
    <property type="term" value="P:positive regulation of transcription by RNA polymerase II"/>
    <property type="evidence" value="ECO:0007669"/>
    <property type="project" value="TreeGrafter"/>
</dbReference>
<evidence type="ECO:0000259" key="2">
    <source>
        <dbReference type="PROSITE" id="PS50090"/>
    </source>
</evidence>
<dbReference type="InterPro" id="IPR009057">
    <property type="entry name" value="Homeodomain-like_sf"/>
</dbReference>
<dbReference type="InterPro" id="IPR050560">
    <property type="entry name" value="MYB_TF"/>
</dbReference>
<dbReference type="Gene3D" id="1.10.10.60">
    <property type="entry name" value="Homeodomain-like"/>
    <property type="match status" value="2"/>
</dbReference>
<dbReference type="EMBL" id="JAABOE010000049">
    <property type="protein sequence ID" value="KAF3176207.1"/>
    <property type="molecule type" value="Genomic_DNA"/>
</dbReference>
<evidence type="ECO:0000313" key="9">
    <source>
        <dbReference type="Proteomes" id="UP000472727"/>
    </source>
</evidence>
<dbReference type="GO" id="GO:0000981">
    <property type="term" value="F:DNA-binding transcription factor activity, RNA polymerase II-specific"/>
    <property type="evidence" value="ECO:0007669"/>
    <property type="project" value="TreeGrafter"/>
</dbReference>
<dbReference type="Proteomes" id="UP000479691">
    <property type="component" value="Unassembled WGS sequence"/>
</dbReference>
<dbReference type="EMBL" id="WIWT01000135">
    <property type="protein sequence ID" value="KAF3198378.1"/>
    <property type="molecule type" value="Genomic_DNA"/>
</dbReference>
<name>A0A6G1MQQ2_ORBOL</name>